<keyword evidence="1" id="KW-0812">Transmembrane</keyword>
<evidence type="ECO:0000313" key="2">
    <source>
        <dbReference type="EMBL" id="RZQ65760.1"/>
    </source>
</evidence>
<dbReference type="Proteomes" id="UP000292003">
    <property type="component" value="Unassembled WGS sequence"/>
</dbReference>
<gene>
    <name evidence="2" type="ORF">EWH70_01350</name>
</gene>
<comment type="caution">
    <text evidence="2">The sequence shown here is derived from an EMBL/GenBank/DDBJ whole genome shotgun (WGS) entry which is preliminary data.</text>
</comment>
<feature type="transmembrane region" description="Helical" evidence="1">
    <location>
        <begin position="84"/>
        <end position="101"/>
    </location>
</feature>
<feature type="transmembrane region" description="Helical" evidence="1">
    <location>
        <begin position="113"/>
        <end position="136"/>
    </location>
</feature>
<keyword evidence="3" id="KW-1185">Reference proteome</keyword>
<name>A0A4Q7JCX7_9PSEU</name>
<feature type="transmembrane region" description="Helical" evidence="1">
    <location>
        <begin position="35"/>
        <end position="64"/>
    </location>
</feature>
<keyword evidence="1" id="KW-1133">Transmembrane helix</keyword>
<dbReference type="RefSeq" id="WP_130473329.1">
    <property type="nucleotide sequence ID" value="NZ_SFCC01000001.1"/>
</dbReference>
<reference evidence="2 3" key="1">
    <citation type="submission" date="2019-02" db="EMBL/GenBank/DDBJ databases">
        <title>Draft genome sequence of Amycolatopsis sp. 8-3EHSu isolated from roots of Suaeda maritima.</title>
        <authorList>
            <person name="Duangmal K."/>
            <person name="Chantavorakit T."/>
        </authorList>
    </citation>
    <scope>NUCLEOTIDE SEQUENCE [LARGE SCALE GENOMIC DNA]</scope>
    <source>
        <strain evidence="2 3">8-3EHSu</strain>
    </source>
</reference>
<organism evidence="2 3">
    <name type="scientific">Amycolatopsis suaedae</name>
    <dbReference type="NCBI Taxonomy" id="2510978"/>
    <lineage>
        <taxon>Bacteria</taxon>
        <taxon>Bacillati</taxon>
        <taxon>Actinomycetota</taxon>
        <taxon>Actinomycetes</taxon>
        <taxon>Pseudonocardiales</taxon>
        <taxon>Pseudonocardiaceae</taxon>
        <taxon>Amycolatopsis</taxon>
    </lineage>
</organism>
<protein>
    <recommendedName>
        <fullName evidence="4">DUF2269 domain-containing protein</fullName>
    </recommendedName>
</protein>
<dbReference type="OrthoDB" id="8082651at2"/>
<accession>A0A4Q7JCX7</accession>
<evidence type="ECO:0000256" key="1">
    <source>
        <dbReference type="SAM" id="Phobius"/>
    </source>
</evidence>
<proteinExistence type="predicted"/>
<sequence>MPRRDGRRDGTAAATLIAMTSTATFPRMSPRLRKAVLLVHIVSSVSWLGINVGNLALALTGLLADTADVQRSAFVAMGIVGDTLLIPASLLSFVSGLWLGLGTQWGLLKYRWVIAKFVLTVIPVILIPLSLLPGIHEMVAVVTAVPAGTLADIGPYAPNLIVAGCVSTTMYLTSVVLSVYKPWGRTRRGRKAIPQRRTRTTANAVG</sequence>
<dbReference type="AlphaFoldDB" id="A0A4Q7JCX7"/>
<evidence type="ECO:0008006" key="4">
    <source>
        <dbReference type="Google" id="ProtNLM"/>
    </source>
</evidence>
<keyword evidence="1" id="KW-0472">Membrane</keyword>
<feature type="transmembrane region" description="Helical" evidence="1">
    <location>
        <begin position="156"/>
        <end position="180"/>
    </location>
</feature>
<evidence type="ECO:0000313" key="3">
    <source>
        <dbReference type="Proteomes" id="UP000292003"/>
    </source>
</evidence>
<dbReference type="EMBL" id="SFCC01000001">
    <property type="protein sequence ID" value="RZQ65760.1"/>
    <property type="molecule type" value="Genomic_DNA"/>
</dbReference>